<accession>A0ABX6MA43</accession>
<evidence type="ECO:0000259" key="2">
    <source>
        <dbReference type="Pfam" id="PF01757"/>
    </source>
</evidence>
<dbReference type="Pfam" id="PF19040">
    <property type="entry name" value="SGNH"/>
    <property type="match status" value="1"/>
</dbReference>
<dbReference type="RefSeq" id="WP_169112682.1">
    <property type="nucleotide sequence ID" value="NZ_CP051684.1"/>
</dbReference>
<dbReference type="EMBL" id="CP051684">
    <property type="protein sequence ID" value="QJD91184.1"/>
    <property type="molecule type" value="Genomic_DNA"/>
</dbReference>
<feature type="transmembrane region" description="Helical" evidence="1">
    <location>
        <begin position="250"/>
        <end position="270"/>
    </location>
</feature>
<feature type="transmembrane region" description="Helical" evidence="1">
    <location>
        <begin position="36"/>
        <end position="54"/>
    </location>
</feature>
<feature type="transmembrane region" description="Helical" evidence="1">
    <location>
        <begin position="282"/>
        <end position="300"/>
    </location>
</feature>
<keyword evidence="5" id="KW-1185">Reference proteome</keyword>
<keyword evidence="1" id="KW-1133">Transmembrane helix</keyword>
<proteinExistence type="predicted"/>
<reference evidence="4 5" key="1">
    <citation type="submission" date="2020-04" db="EMBL/GenBank/DDBJ databases">
        <title>Genome sequencing of novel species.</title>
        <authorList>
            <person name="Heo J."/>
            <person name="Kim S.-J."/>
            <person name="Kim J.-S."/>
            <person name="Hong S.-B."/>
            <person name="Kwon S.-W."/>
        </authorList>
    </citation>
    <scope>NUCLEOTIDE SEQUENCE [LARGE SCALE GENOMIC DNA]</scope>
    <source>
        <strain evidence="4 5">AF9R3</strain>
    </source>
</reference>
<feature type="transmembrane region" description="Helical" evidence="1">
    <location>
        <begin position="166"/>
        <end position="185"/>
    </location>
</feature>
<dbReference type="InterPro" id="IPR050879">
    <property type="entry name" value="Acyltransferase_3"/>
</dbReference>
<name>A0ABX6MA43_9BURK</name>
<protein>
    <submittedName>
        <fullName evidence="4">Acyltransferase</fullName>
    </submittedName>
</protein>
<evidence type="ECO:0000313" key="4">
    <source>
        <dbReference type="EMBL" id="QJD91184.1"/>
    </source>
</evidence>
<keyword evidence="4" id="KW-0808">Transferase</keyword>
<sequence length="669" mass="73838">MTRSSYLPGVDGLRALAVILVLLCHAKFSWMAGGYIGVDVFFVISGYVVCRSILTDQDQQRFRLRDFYTRRLKRLAPALYLVMAATLGFGLLYNFPDNNLALIKNIGFVALFYSNVYLAKQTGYFDLQADKQPLLHTWSLSVEEQFYLVVPLLLIATRKLRAPARLALFGALWSAALAYSWYSVSHTLPGAYFYLQGRVFEFLCGILLALLLHARPLRARSYGYDALLLAGLALIVWCGVRYTAQTAMPGLAALWPCVGAVLVIAGVQGARGGQWLLANRGSVFGGQISYVLYLWHWPVIYAFNRLGLNSAAAMSAALGVSLLLAVATHYVVENPLRRAPWPPKKTALLLFVLPVLACVALLLMAKQSNSFLRFYPERYQQDFRDSGNTVFQDPRAKLCWSKDGVTPADQCTLGDAGARRKAAFLGDSHAYHLIDFMDQLGKEHGLAIHDMTFTMCAPIENSPARAGEPGFQRHAEECRRHDQQVLAHVLAQKDISIVFMAAVWDLYANHANDGKPNLHGFMPQQINTELAATIGKLEAAGKRVIFLDDIPVLPAALEDCVSNRVYLPGRAADRCSYPRAAADDRYRGIAAILDDMRARFPRSATIHTYDVACDATECHAELGGTGLYAHNDPGHLGKGGGALYYRAYRQRHPGELAAILGATEPVTAR</sequence>
<evidence type="ECO:0000259" key="3">
    <source>
        <dbReference type="Pfam" id="PF19040"/>
    </source>
</evidence>
<gene>
    <name evidence="4" type="ORF">HH213_14490</name>
</gene>
<feature type="transmembrane region" description="Helical" evidence="1">
    <location>
        <begin position="75"/>
        <end position="95"/>
    </location>
</feature>
<feature type="transmembrane region" description="Helical" evidence="1">
    <location>
        <begin position="347"/>
        <end position="365"/>
    </location>
</feature>
<keyword evidence="1" id="KW-0472">Membrane</keyword>
<dbReference type="GO" id="GO:0016746">
    <property type="term" value="F:acyltransferase activity"/>
    <property type="evidence" value="ECO:0007669"/>
    <property type="project" value="UniProtKB-KW"/>
</dbReference>
<feature type="transmembrane region" description="Helical" evidence="1">
    <location>
        <begin position="191"/>
        <end position="212"/>
    </location>
</feature>
<feature type="transmembrane region" description="Helical" evidence="1">
    <location>
        <begin position="306"/>
        <end position="326"/>
    </location>
</feature>
<keyword evidence="4" id="KW-0012">Acyltransferase</keyword>
<feature type="transmembrane region" description="Helical" evidence="1">
    <location>
        <begin position="224"/>
        <end position="244"/>
    </location>
</feature>
<evidence type="ECO:0000313" key="5">
    <source>
        <dbReference type="Proteomes" id="UP000503117"/>
    </source>
</evidence>
<feature type="transmembrane region" description="Helical" evidence="1">
    <location>
        <begin position="101"/>
        <end position="119"/>
    </location>
</feature>
<evidence type="ECO:0000256" key="1">
    <source>
        <dbReference type="SAM" id="Phobius"/>
    </source>
</evidence>
<dbReference type="InterPro" id="IPR002656">
    <property type="entry name" value="Acyl_transf_3_dom"/>
</dbReference>
<dbReference type="PANTHER" id="PTHR23028">
    <property type="entry name" value="ACETYLTRANSFERASE"/>
    <property type="match status" value="1"/>
</dbReference>
<feature type="domain" description="SGNH" evidence="3">
    <location>
        <begin position="407"/>
        <end position="637"/>
    </location>
</feature>
<feature type="domain" description="Acyltransferase 3" evidence="2">
    <location>
        <begin position="9"/>
        <end position="327"/>
    </location>
</feature>
<organism evidence="4 5">
    <name type="scientific">Duganella dendranthematis</name>
    <dbReference type="NCBI Taxonomy" id="2728021"/>
    <lineage>
        <taxon>Bacteria</taxon>
        <taxon>Pseudomonadati</taxon>
        <taxon>Pseudomonadota</taxon>
        <taxon>Betaproteobacteria</taxon>
        <taxon>Burkholderiales</taxon>
        <taxon>Oxalobacteraceae</taxon>
        <taxon>Telluria group</taxon>
        <taxon>Duganella</taxon>
    </lineage>
</organism>
<dbReference type="PANTHER" id="PTHR23028:SF53">
    <property type="entry name" value="ACYL_TRANSF_3 DOMAIN-CONTAINING PROTEIN"/>
    <property type="match status" value="1"/>
</dbReference>
<dbReference type="Proteomes" id="UP000503117">
    <property type="component" value="Chromosome"/>
</dbReference>
<dbReference type="InterPro" id="IPR043968">
    <property type="entry name" value="SGNH"/>
</dbReference>
<keyword evidence="1" id="KW-0812">Transmembrane</keyword>
<dbReference type="Pfam" id="PF01757">
    <property type="entry name" value="Acyl_transf_3"/>
    <property type="match status" value="1"/>
</dbReference>